<dbReference type="GO" id="GO:0006641">
    <property type="term" value="P:triglyceride metabolic process"/>
    <property type="evidence" value="ECO:0007669"/>
    <property type="project" value="TreeGrafter"/>
</dbReference>
<evidence type="ECO:0000313" key="15">
    <source>
        <dbReference type="Proteomes" id="UP000193467"/>
    </source>
</evidence>
<evidence type="ECO:0000256" key="4">
    <source>
        <dbReference type="ARBA" id="ARBA00022679"/>
    </source>
</evidence>
<evidence type="ECO:0000256" key="6">
    <source>
        <dbReference type="ARBA" id="ARBA00022777"/>
    </source>
</evidence>
<dbReference type="FunFam" id="3.30.420.40:FF:000086">
    <property type="entry name" value="Glycerol kinase"/>
    <property type="match status" value="1"/>
</dbReference>
<evidence type="ECO:0000259" key="12">
    <source>
        <dbReference type="Pfam" id="PF00370"/>
    </source>
</evidence>
<evidence type="ECO:0000256" key="5">
    <source>
        <dbReference type="ARBA" id="ARBA00022741"/>
    </source>
</evidence>
<evidence type="ECO:0000256" key="10">
    <source>
        <dbReference type="RuleBase" id="RU003733"/>
    </source>
</evidence>
<dbReference type="EMBL" id="MCGR01000009">
    <property type="protein sequence ID" value="ORY88591.1"/>
    <property type="molecule type" value="Genomic_DNA"/>
</dbReference>
<comment type="similarity">
    <text evidence="2 10">Belongs to the FGGY kinase family.</text>
</comment>
<dbReference type="GO" id="GO:0005524">
    <property type="term" value="F:ATP binding"/>
    <property type="evidence" value="ECO:0007669"/>
    <property type="project" value="UniProtKB-KW"/>
</dbReference>
<evidence type="ECO:0000256" key="1">
    <source>
        <dbReference type="ARBA" id="ARBA00005190"/>
    </source>
</evidence>
<name>A0A1Y2FZF0_9BASI</name>
<dbReference type="GO" id="GO:0019563">
    <property type="term" value="P:glycerol catabolic process"/>
    <property type="evidence" value="ECO:0007669"/>
    <property type="project" value="UniProtKB-UniPathway"/>
</dbReference>
<evidence type="ECO:0000313" key="14">
    <source>
        <dbReference type="EMBL" id="ORY88591.1"/>
    </source>
</evidence>
<dbReference type="CDD" id="cd07792">
    <property type="entry name" value="ASKHA_NBD_FGGY_GK1-3-like"/>
    <property type="match status" value="1"/>
</dbReference>
<feature type="compositionally biased region" description="Low complexity" evidence="11">
    <location>
        <begin position="68"/>
        <end position="84"/>
    </location>
</feature>
<organism evidence="14 15">
    <name type="scientific">Leucosporidium creatinivorum</name>
    <dbReference type="NCBI Taxonomy" id="106004"/>
    <lineage>
        <taxon>Eukaryota</taxon>
        <taxon>Fungi</taxon>
        <taxon>Dikarya</taxon>
        <taxon>Basidiomycota</taxon>
        <taxon>Pucciniomycotina</taxon>
        <taxon>Microbotryomycetes</taxon>
        <taxon>Leucosporidiales</taxon>
        <taxon>Leucosporidium</taxon>
    </lineage>
</organism>
<evidence type="ECO:0000259" key="13">
    <source>
        <dbReference type="Pfam" id="PF02782"/>
    </source>
</evidence>
<dbReference type="PANTHER" id="PTHR10196:SF69">
    <property type="entry name" value="GLYCEROL KINASE"/>
    <property type="match status" value="1"/>
</dbReference>
<evidence type="ECO:0000256" key="2">
    <source>
        <dbReference type="ARBA" id="ARBA00009156"/>
    </source>
</evidence>
<dbReference type="NCBIfam" id="NF000756">
    <property type="entry name" value="PRK00047.1"/>
    <property type="match status" value="1"/>
</dbReference>
<keyword evidence="7" id="KW-0319">Glycerol metabolism</keyword>
<dbReference type="InterPro" id="IPR018485">
    <property type="entry name" value="FGGY_C"/>
</dbReference>
<dbReference type="InterPro" id="IPR005999">
    <property type="entry name" value="Glycerol_kin"/>
</dbReference>
<comment type="pathway">
    <text evidence="1">Polyol metabolism; glycerol degradation via glycerol kinase pathway; sn-glycerol 3-phosphate from glycerol: step 1/1.</text>
</comment>
<dbReference type="InterPro" id="IPR018484">
    <property type="entry name" value="FGGY_N"/>
</dbReference>
<feature type="region of interest" description="Disordered" evidence="11">
    <location>
        <begin position="1"/>
        <end position="49"/>
    </location>
</feature>
<dbReference type="SUPFAM" id="SSF53067">
    <property type="entry name" value="Actin-like ATPase domain"/>
    <property type="match status" value="2"/>
</dbReference>
<keyword evidence="5" id="KW-0547">Nucleotide-binding</keyword>
<dbReference type="GO" id="GO:0005739">
    <property type="term" value="C:mitochondrion"/>
    <property type="evidence" value="ECO:0007669"/>
    <property type="project" value="TreeGrafter"/>
</dbReference>
<evidence type="ECO:0000256" key="11">
    <source>
        <dbReference type="SAM" id="MobiDB-lite"/>
    </source>
</evidence>
<dbReference type="STRING" id="106004.A0A1Y2FZF0"/>
<evidence type="ECO:0000256" key="7">
    <source>
        <dbReference type="ARBA" id="ARBA00022798"/>
    </source>
</evidence>
<dbReference type="Pfam" id="PF02782">
    <property type="entry name" value="FGGY_C"/>
    <property type="match status" value="1"/>
</dbReference>
<dbReference type="Pfam" id="PF00370">
    <property type="entry name" value="FGGY_N"/>
    <property type="match status" value="1"/>
</dbReference>
<feature type="region of interest" description="Disordered" evidence="11">
    <location>
        <begin position="68"/>
        <end position="87"/>
    </location>
</feature>
<keyword evidence="6 10" id="KW-0418">Kinase</keyword>
<dbReference type="PANTHER" id="PTHR10196">
    <property type="entry name" value="SUGAR KINASE"/>
    <property type="match status" value="1"/>
</dbReference>
<dbReference type="EC" id="2.7.1.30" evidence="3"/>
<dbReference type="InParanoid" id="A0A1Y2FZF0"/>
<dbReference type="GO" id="GO:0004370">
    <property type="term" value="F:glycerol kinase activity"/>
    <property type="evidence" value="ECO:0007669"/>
    <property type="project" value="UniProtKB-EC"/>
</dbReference>
<dbReference type="GO" id="GO:0046167">
    <property type="term" value="P:glycerol-3-phosphate biosynthetic process"/>
    <property type="evidence" value="ECO:0007669"/>
    <property type="project" value="TreeGrafter"/>
</dbReference>
<proteinExistence type="inferred from homology"/>
<dbReference type="Proteomes" id="UP000193467">
    <property type="component" value="Unassembled WGS sequence"/>
</dbReference>
<dbReference type="PROSITE" id="PS00445">
    <property type="entry name" value="FGGY_KINASES_2"/>
    <property type="match status" value="1"/>
</dbReference>
<evidence type="ECO:0000256" key="3">
    <source>
        <dbReference type="ARBA" id="ARBA00012099"/>
    </source>
</evidence>
<dbReference type="OrthoDB" id="5422795at2759"/>
<dbReference type="InterPro" id="IPR042018">
    <property type="entry name" value="GK1-3_metazoan-type"/>
</dbReference>
<comment type="caution">
    <text evidence="14">The sequence shown here is derived from an EMBL/GenBank/DDBJ whole genome shotgun (WGS) entry which is preliminary data.</text>
</comment>
<keyword evidence="15" id="KW-1185">Reference proteome</keyword>
<dbReference type="UniPathway" id="UPA00618">
    <property type="reaction ID" value="UER00672"/>
</dbReference>
<accession>A0A1Y2FZF0</accession>
<dbReference type="PROSITE" id="PS00933">
    <property type="entry name" value="FGGY_KINASES_1"/>
    <property type="match status" value="1"/>
</dbReference>
<sequence length="621" mass="67564">MSIPDKPIPSNAPPVHPAVSALGGTATPLEPLSENSATGPSRPSLADNIQRPSRMSFSAFVPARPTRLLSRGSSSLPGSRAASPERPVAKETAFVGSIDCGTQSCRFYIFDQWARVVAWHQEEYSQIYPEPGWHEHDPSVYMTSIDKCIKEVLKEFETLGYEKEMLKGVGIATQRETTLVWDKNTGKPLCNAIAWPDARNAATVRALKEKAEKTMFTTPDGQLQGEEGVQAITGLPFSTYFSATKYAWLLENYPEVKTARDNGTLQMGTVDSWILYNYTGGAKNGGQHVTDYTNASRTLLLDLHTQEWSKELLDFFECPEEVLPKIVSNSEPYGEFYEGHVLEGVPIAGLVGDQQAALVGNKCLSKGEAKQTYGTGCFMLYNTGQDIIKSTHGLLTTVAYKAGPNAPVTFALEGAVAVGGSSVTWLRDNLGMVENAKEAGRFAEEVDDTGGVYFVTGFSGLFAPYWDMAATGMLIGLSTFTTKHHICRATLEATCFQTRAILEAMAKDIGEDGEPLEVLKVDGGMTGSDVTMQLQADILGIPVERPTMRESTALGAALLAGSALKLFDWDLTDPDSLDSVNEFGVKTFNPSISHEEKEWKFAGWNRAVNRSMAWKTNSGHG</sequence>
<protein>
    <recommendedName>
        <fullName evidence="3">glycerol kinase</fullName>
        <ecNumber evidence="3">2.7.1.30</ecNumber>
    </recommendedName>
    <alternativeName>
        <fullName evidence="9">ATP:glycerol 3-phosphotransferase</fullName>
    </alternativeName>
</protein>
<evidence type="ECO:0000256" key="9">
    <source>
        <dbReference type="ARBA" id="ARBA00043149"/>
    </source>
</evidence>
<dbReference type="Gene3D" id="3.30.420.40">
    <property type="match status" value="2"/>
</dbReference>
<feature type="compositionally biased region" description="Pro residues" evidence="11">
    <location>
        <begin position="1"/>
        <end position="16"/>
    </location>
</feature>
<dbReference type="NCBIfam" id="TIGR01311">
    <property type="entry name" value="glycerol_kin"/>
    <property type="match status" value="1"/>
</dbReference>
<gene>
    <name evidence="14" type="ORF">BCR35DRAFT_301349</name>
</gene>
<feature type="domain" description="Carbohydrate kinase FGGY N-terminal" evidence="12">
    <location>
        <begin position="96"/>
        <end position="360"/>
    </location>
</feature>
<dbReference type="FunFam" id="3.30.420.40:FF:000108">
    <property type="entry name" value="Glycerol kinase, glycosomal"/>
    <property type="match status" value="1"/>
</dbReference>
<dbReference type="InterPro" id="IPR018483">
    <property type="entry name" value="Carb_kinase_FGGY_CS"/>
</dbReference>
<dbReference type="AlphaFoldDB" id="A0A1Y2FZF0"/>
<reference evidence="14 15" key="1">
    <citation type="submission" date="2016-07" db="EMBL/GenBank/DDBJ databases">
        <title>Pervasive Adenine N6-methylation of Active Genes in Fungi.</title>
        <authorList>
            <consortium name="DOE Joint Genome Institute"/>
            <person name="Mondo S.J."/>
            <person name="Dannebaum R.O."/>
            <person name="Kuo R.C."/>
            <person name="Labutti K."/>
            <person name="Haridas S."/>
            <person name="Kuo A."/>
            <person name="Salamov A."/>
            <person name="Ahrendt S.R."/>
            <person name="Lipzen A."/>
            <person name="Sullivan W."/>
            <person name="Andreopoulos W.B."/>
            <person name="Clum A."/>
            <person name="Lindquist E."/>
            <person name="Daum C."/>
            <person name="Ramamoorthy G.K."/>
            <person name="Gryganskyi A."/>
            <person name="Culley D."/>
            <person name="Magnuson J.K."/>
            <person name="James T.Y."/>
            <person name="O'Malley M.A."/>
            <person name="Stajich J.E."/>
            <person name="Spatafora J.W."/>
            <person name="Visel A."/>
            <person name="Grigoriev I.V."/>
        </authorList>
    </citation>
    <scope>NUCLEOTIDE SEQUENCE [LARGE SCALE GENOMIC DNA]</scope>
    <source>
        <strain evidence="14 15">62-1032</strain>
    </source>
</reference>
<evidence type="ECO:0000256" key="8">
    <source>
        <dbReference type="ARBA" id="ARBA00022840"/>
    </source>
</evidence>
<keyword evidence="8" id="KW-0067">ATP-binding</keyword>
<keyword evidence="4 10" id="KW-0808">Transferase</keyword>
<feature type="domain" description="Carbohydrate kinase FGGY C-terminal" evidence="13">
    <location>
        <begin position="372"/>
        <end position="563"/>
    </location>
</feature>
<dbReference type="InterPro" id="IPR043129">
    <property type="entry name" value="ATPase_NBD"/>
</dbReference>